<comment type="caution">
    <text evidence="4">The sequence shown here is derived from an EMBL/GenBank/DDBJ whole genome shotgun (WGS) entry which is preliminary data.</text>
</comment>
<evidence type="ECO:0000313" key="4">
    <source>
        <dbReference type="EMBL" id="KAK4528493.1"/>
    </source>
</evidence>
<evidence type="ECO:0000256" key="1">
    <source>
        <dbReference type="ARBA" id="ARBA00022614"/>
    </source>
</evidence>
<keyword evidence="2" id="KW-0677">Repeat</keyword>
<dbReference type="SUPFAM" id="SSF52058">
    <property type="entry name" value="L domain-like"/>
    <property type="match status" value="1"/>
</dbReference>
<keyword evidence="5" id="KW-1185">Reference proteome</keyword>
<keyword evidence="1" id="KW-0433">Leucine-rich repeat</keyword>
<organism evidence="4 5">
    <name type="scientific">Galdieria yellowstonensis</name>
    <dbReference type="NCBI Taxonomy" id="3028027"/>
    <lineage>
        <taxon>Eukaryota</taxon>
        <taxon>Rhodophyta</taxon>
        <taxon>Bangiophyceae</taxon>
        <taxon>Galdieriales</taxon>
        <taxon>Galdieriaceae</taxon>
        <taxon>Galdieria</taxon>
    </lineage>
</organism>
<sequence length="380" mass="43158">MSKVNPTHIVFEEEQEEEQQQGKQLTSAQLAALCPSKTRLVAKGLGVSHIENLKFLSSLRGIDVSNNLISDLSFLKDNVDVVWLHLSHNRLNQLKYLEKLRNLEVLNVSHNQLRDLAGVERCEQLRALVANDNKITSIDCVIHLFNLNTLVLSRNYLQDITCVRSVVTLKKLSCSHNQLRKIPDLSRLVQLTEVRLNDNLIDRLPSTLVSNRNLKVLDLGHNRIRNREELSVLSSLPSLKVLNLAGNPVAVEEDFQARILKLCPNLEQLNGKALVYKKKRKRSMRNYIDNIPVSKEEEEEEEEEVPCLVVDDQEKPSVPEDHKLSQQEEKKEEDSGCIAVEMKKAVPLQIGKAQPSFKATNLPRVEEMLAFGNGGHNQWL</sequence>
<dbReference type="InterPro" id="IPR003591">
    <property type="entry name" value="Leu-rich_rpt_typical-subtyp"/>
</dbReference>
<proteinExistence type="predicted"/>
<dbReference type="Proteomes" id="UP001300502">
    <property type="component" value="Unassembled WGS sequence"/>
</dbReference>
<dbReference type="EMBL" id="JANCYU010000065">
    <property type="protein sequence ID" value="KAK4528493.1"/>
    <property type="molecule type" value="Genomic_DNA"/>
</dbReference>
<feature type="compositionally biased region" description="Basic and acidic residues" evidence="3">
    <location>
        <begin position="312"/>
        <end position="334"/>
    </location>
</feature>
<dbReference type="PANTHER" id="PTHR46652:SF7">
    <property type="entry name" value="LEUCINE-RICH REPEAT AND IQ DOMAIN-CONTAINING PROTEIN 1"/>
    <property type="match status" value="1"/>
</dbReference>
<dbReference type="InterPro" id="IPR025875">
    <property type="entry name" value="Leu-rich_rpt_4"/>
</dbReference>
<evidence type="ECO:0000256" key="3">
    <source>
        <dbReference type="SAM" id="MobiDB-lite"/>
    </source>
</evidence>
<dbReference type="Pfam" id="PF13855">
    <property type="entry name" value="LRR_8"/>
    <property type="match status" value="1"/>
</dbReference>
<dbReference type="InterPro" id="IPR001611">
    <property type="entry name" value="Leu-rich_rpt"/>
</dbReference>
<reference evidence="4 5" key="1">
    <citation type="submission" date="2022-07" db="EMBL/GenBank/DDBJ databases">
        <title>Genome-wide signatures of adaptation to extreme environments.</title>
        <authorList>
            <person name="Cho C.H."/>
            <person name="Yoon H.S."/>
        </authorList>
    </citation>
    <scope>NUCLEOTIDE SEQUENCE [LARGE SCALE GENOMIC DNA]</scope>
    <source>
        <strain evidence="4 5">108.79 E11</strain>
    </source>
</reference>
<dbReference type="Pfam" id="PF12799">
    <property type="entry name" value="LRR_4"/>
    <property type="match status" value="1"/>
</dbReference>
<dbReference type="SMART" id="SM00369">
    <property type="entry name" value="LRR_TYP"/>
    <property type="match status" value="4"/>
</dbReference>
<dbReference type="InterPro" id="IPR050836">
    <property type="entry name" value="SDS22/Internalin_LRR"/>
</dbReference>
<dbReference type="PANTHER" id="PTHR46652">
    <property type="entry name" value="LEUCINE-RICH REPEAT AND IQ DOMAIN-CONTAINING PROTEIN 1-RELATED"/>
    <property type="match status" value="1"/>
</dbReference>
<gene>
    <name evidence="4" type="ORF">GAYE_SCF59G6437</name>
</gene>
<evidence type="ECO:0000256" key="2">
    <source>
        <dbReference type="ARBA" id="ARBA00022737"/>
    </source>
</evidence>
<evidence type="ECO:0000313" key="5">
    <source>
        <dbReference type="Proteomes" id="UP001300502"/>
    </source>
</evidence>
<name>A0AAV9IMI1_9RHOD</name>
<dbReference type="SMART" id="SM00365">
    <property type="entry name" value="LRR_SD22"/>
    <property type="match status" value="5"/>
</dbReference>
<dbReference type="AlphaFoldDB" id="A0AAV9IMI1"/>
<dbReference type="Gene3D" id="3.80.10.10">
    <property type="entry name" value="Ribonuclease Inhibitor"/>
    <property type="match status" value="2"/>
</dbReference>
<dbReference type="InterPro" id="IPR032675">
    <property type="entry name" value="LRR_dom_sf"/>
</dbReference>
<accession>A0AAV9IMI1</accession>
<dbReference type="SMART" id="SM00364">
    <property type="entry name" value="LRR_BAC"/>
    <property type="match status" value="3"/>
</dbReference>
<feature type="region of interest" description="Disordered" evidence="3">
    <location>
        <begin position="312"/>
        <end position="335"/>
    </location>
</feature>
<protein>
    <submittedName>
        <fullName evidence="4">Uncharacterized protein</fullName>
    </submittedName>
</protein>
<dbReference type="PROSITE" id="PS51450">
    <property type="entry name" value="LRR"/>
    <property type="match status" value="3"/>
</dbReference>